<dbReference type="Gene3D" id="3.30.420.610">
    <property type="entry name" value="LOTUS domain-like"/>
    <property type="match status" value="2"/>
</dbReference>
<dbReference type="PROSITE" id="PS51644">
    <property type="entry name" value="HTH_OST"/>
    <property type="match status" value="2"/>
</dbReference>
<feature type="non-terminal residue" evidence="3">
    <location>
        <position position="350"/>
    </location>
</feature>
<dbReference type="Pfam" id="PF12872">
    <property type="entry name" value="OST-HTH"/>
    <property type="match status" value="2"/>
</dbReference>
<reference evidence="3" key="1">
    <citation type="submission" date="2015-12" db="EMBL/GenBank/DDBJ databases">
        <title>De novo transcriptome assembly of four potential Pierce s Disease insect vectors from Arizona vineyards.</title>
        <authorList>
            <person name="Tassone E.E."/>
        </authorList>
    </citation>
    <scope>NUCLEOTIDE SEQUENCE</scope>
</reference>
<evidence type="ECO:0000259" key="2">
    <source>
        <dbReference type="PROSITE" id="PS51644"/>
    </source>
</evidence>
<sequence>MAYAESNETMKEKAETLNNLLKSVLVSSGGDLRIYDLERDFKEMCGYDFPYREFNFSSFSEYLRSIPHVVKVRPNSLVSSVTSKKSAHVESLVQRQRKTPKQNLRSNRSKYVPNHYFHNTPSRNPTQFDINPYSSNKPCSQQNYFNYSQPYGSPNINNHCISQQSPRKQDIHKESQNGHNTIPEPIREELKNILENEPKGVSKLFLVNTFLMNDKFRLMLADCNISCINDLVEKCSDIVYPINNFYFARKFEKPTGIKFIPDEEDDNSDTESYDSNDNSAENKAEIESRNASTEVYDDEDEINDIVIKNFKILLQENPDGIFCRDFPELYQEKFGLSLDFTEWGYNSVIS</sequence>
<feature type="region of interest" description="Disordered" evidence="1">
    <location>
        <begin position="259"/>
        <end position="295"/>
    </location>
</feature>
<feature type="compositionally biased region" description="Basic and acidic residues" evidence="1">
    <location>
        <begin position="167"/>
        <end position="176"/>
    </location>
</feature>
<feature type="compositionally biased region" description="Acidic residues" evidence="1">
    <location>
        <begin position="262"/>
        <end position="274"/>
    </location>
</feature>
<organism evidence="3">
    <name type="scientific">Clastoptera arizonana</name>
    <name type="common">Arizona spittle bug</name>
    <dbReference type="NCBI Taxonomy" id="38151"/>
    <lineage>
        <taxon>Eukaryota</taxon>
        <taxon>Metazoa</taxon>
        <taxon>Ecdysozoa</taxon>
        <taxon>Arthropoda</taxon>
        <taxon>Hexapoda</taxon>
        <taxon>Insecta</taxon>
        <taxon>Pterygota</taxon>
        <taxon>Neoptera</taxon>
        <taxon>Paraneoptera</taxon>
        <taxon>Hemiptera</taxon>
        <taxon>Auchenorrhyncha</taxon>
        <taxon>Cercopoidea</taxon>
        <taxon>Clastopteridae</taxon>
        <taxon>Clastoptera</taxon>
    </lineage>
</organism>
<gene>
    <name evidence="3" type="ORF">g.13314</name>
</gene>
<feature type="domain" description="HTH OST-type" evidence="2">
    <location>
        <begin position="302"/>
        <end position="350"/>
    </location>
</feature>
<proteinExistence type="predicted"/>
<dbReference type="CDD" id="cd08824">
    <property type="entry name" value="LOTUS"/>
    <property type="match status" value="1"/>
</dbReference>
<accession>A0A1B6CWE2</accession>
<evidence type="ECO:0000256" key="1">
    <source>
        <dbReference type="SAM" id="MobiDB-lite"/>
    </source>
</evidence>
<name>A0A1B6CWE2_9HEMI</name>
<dbReference type="AlphaFoldDB" id="A0A1B6CWE2"/>
<dbReference type="CDD" id="cd09972">
    <property type="entry name" value="LOTUS_TDRD_OSKAR"/>
    <property type="match status" value="1"/>
</dbReference>
<dbReference type="InterPro" id="IPR041966">
    <property type="entry name" value="LOTUS-like"/>
</dbReference>
<dbReference type="InterPro" id="IPR025605">
    <property type="entry name" value="OST-HTH/LOTUS_dom"/>
</dbReference>
<dbReference type="EMBL" id="GEDC01019550">
    <property type="protein sequence ID" value="JAS17748.1"/>
    <property type="molecule type" value="Transcribed_RNA"/>
</dbReference>
<protein>
    <recommendedName>
        <fullName evidence="2">HTH OST-type domain-containing protein</fullName>
    </recommendedName>
</protein>
<evidence type="ECO:0000313" key="3">
    <source>
        <dbReference type="EMBL" id="JAS17748.1"/>
    </source>
</evidence>
<feature type="domain" description="HTH OST-type" evidence="2">
    <location>
        <begin position="13"/>
        <end position="91"/>
    </location>
</feature>
<feature type="region of interest" description="Disordered" evidence="1">
    <location>
        <begin position="163"/>
        <end position="184"/>
    </location>
</feature>